<evidence type="ECO:0000313" key="3">
    <source>
        <dbReference type="Proteomes" id="UP000730618"/>
    </source>
</evidence>
<dbReference type="EMBL" id="CAJVCE010000008">
    <property type="protein sequence ID" value="CAG7643787.1"/>
    <property type="molecule type" value="Genomic_DNA"/>
</dbReference>
<protein>
    <submittedName>
        <fullName evidence="2">Uncharacterized protein</fullName>
    </submittedName>
</protein>
<keyword evidence="1" id="KW-0812">Transmembrane</keyword>
<comment type="caution">
    <text evidence="2">The sequence shown here is derived from an EMBL/GenBank/DDBJ whole genome shotgun (WGS) entry which is preliminary data.</text>
</comment>
<accession>A0ABM8VI77</accession>
<keyword evidence="1" id="KW-1133">Transmembrane helix</keyword>
<evidence type="ECO:0000256" key="1">
    <source>
        <dbReference type="SAM" id="Phobius"/>
    </source>
</evidence>
<evidence type="ECO:0000313" key="2">
    <source>
        <dbReference type="EMBL" id="CAG7643787.1"/>
    </source>
</evidence>
<keyword evidence="1" id="KW-0472">Membrane</keyword>
<feature type="transmembrane region" description="Helical" evidence="1">
    <location>
        <begin position="35"/>
        <end position="52"/>
    </location>
</feature>
<dbReference type="Proteomes" id="UP000730618">
    <property type="component" value="Unassembled WGS sequence"/>
</dbReference>
<reference evidence="2 3" key="1">
    <citation type="submission" date="2021-06" db="EMBL/GenBank/DDBJ databases">
        <authorList>
            <person name="Criscuolo A."/>
        </authorList>
    </citation>
    <scope>NUCLEOTIDE SEQUENCE [LARGE SCALE GENOMIC DNA]</scope>
    <source>
        <strain evidence="3">CIP 111802</strain>
    </source>
</reference>
<dbReference type="RefSeq" id="WP_218099407.1">
    <property type="nucleotide sequence ID" value="NZ_CAJVCE010000008.1"/>
</dbReference>
<keyword evidence="3" id="KW-1185">Reference proteome</keyword>
<name>A0ABM8VI77_9BACL</name>
<proteinExistence type="predicted"/>
<feature type="transmembrane region" description="Helical" evidence="1">
    <location>
        <begin position="6"/>
        <end position="26"/>
    </location>
</feature>
<organism evidence="2 3">
    <name type="scientific">Paenibacillus allorhizosphaerae</name>
    <dbReference type="NCBI Taxonomy" id="2849866"/>
    <lineage>
        <taxon>Bacteria</taxon>
        <taxon>Bacillati</taxon>
        <taxon>Bacillota</taxon>
        <taxon>Bacilli</taxon>
        <taxon>Bacillales</taxon>
        <taxon>Paenibacillaceae</taxon>
        <taxon>Paenibacillus</taxon>
    </lineage>
</organism>
<sequence length="78" mass="8776">MIVAYLGLVGMLLFYAILFIVVLSIIRKKLGVKPAIIFLVLMLFAAFVYSIWNHNWLLAASTVILSISIKKGLYSKLM</sequence>
<gene>
    <name evidence="2" type="ORF">PAECIP111802_03074</name>
</gene>